<sequence>MSSSQSQIPIHLSLLPDAAVTVNSFLNGLLDQSPNDPPGMTTPASSPPAHNNIGDNAAQVATLSQFGPPPPSAMLLDLSLASHGNLIKQLKLVKSFSQESVLDLENFTVTRLSDEQAPTLEECFTFMFATTLETRDLLKELVKNKATESFEIKEPLKKIITLHAKAFVFSSTATSYVGPDIPEKVLLAMHTNKTSDLPLKQDIIGKEKVIKEINSALSDAHHWMKARLLDTLKKTESTTGNIGAVTGKILGGSGILATLQLHMRVAVVRWHLVHFPSLLPKKFWPHVNDFLAQALKKGHSNYTMVLNKMYKLDIAEYGAHDMAKYPVLDLLNASDHVDKWTATANIYFDKIHPQKLTDEERITPVFDDGQGGVKRKRAEDDIRGRLEDGDESD</sequence>
<organism evidence="2 3">
    <name type="scientific">Armillaria novae-zelandiae</name>
    <dbReference type="NCBI Taxonomy" id="153914"/>
    <lineage>
        <taxon>Eukaryota</taxon>
        <taxon>Fungi</taxon>
        <taxon>Dikarya</taxon>
        <taxon>Basidiomycota</taxon>
        <taxon>Agaricomycotina</taxon>
        <taxon>Agaricomycetes</taxon>
        <taxon>Agaricomycetidae</taxon>
        <taxon>Agaricales</taxon>
        <taxon>Marasmiineae</taxon>
        <taxon>Physalacriaceae</taxon>
        <taxon>Armillaria</taxon>
    </lineage>
</organism>
<feature type="region of interest" description="Disordered" evidence="1">
    <location>
        <begin position="361"/>
        <end position="393"/>
    </location>
</feature>
<feature type="region of interest" description="Disordered" evidence="1">
    <location>
        <begin position="29"/>
        <end position="50"/>
    </location>
</feature>
<evidence type="ECO:0000313" key="3">
    <source>
        <dbReference type="Proteomes" id="UP001175227"/>
    </source>
</evidence>
<evidence type="ECO:0000256" key="1">
    <source>
        <dbReference type="SAM" id="MobiDB-lite"/>
    </source>
</evidence>
<accession>A0AA39NXY8</accession>
<reference evidence="2" key="1">
    <citation type="submission" date="2023-06" db="EMBL/GenBank/DDBJ databases">
        <authorList>
            <consortium name="Lawrence Berkeley National Laboratory"/>
            <person name="Ahrendt S."/>
            <person name="Sahu N."/>
            <person name="Indic B."/>
            <person name="Wong-Bajracharya J."/>
            <person name="Merenyi Z."/>
            <person name="Ke H.-M."/>
            <person name="Monk M."/>
            <person name="Kocsube S."/>
            <person name="Drula E."/>
            <person name="Lipzen A."/>
            <person name="Balint B."/>
            <person name="Henrissat B."/>
            <person name="Andreopoulos B."/>
            <person name="Martin F.M."/>
            <person name="Harder C.B."/>
            <person name="Rigling D."/>
            <person name="Ford K.L."/>
            <person name="Foster G.D."/>
            <person name="Pangilinan J."/>
            <person name="Papanicolaou A."/>
            <person name="Barry K."/>
            <person name="LaButti K."/>
            <person name="Viragh M."/>
            <person name="Koriabine M."/>
            <person name="Yan M."/>
            <person name="Riley R."/>
            <person name="Champramary S."/>
            <person name="Plett K.L."/>
            <person name="Tsai I.J."/>
            <person name="Slot J."/>
            <person name="Sipos G."/>
            <person name="Plett J."/>
            <person name="Nagy L.G."/>
            <person name="Grigoriev I.V."/>
        </authorList>
    </citation>
    <scope>NUCLEOTIDE SEQUENCE</scope>
    <source>
        <strain evidence="2">ICMP 16352</strain>
    </source>
</reference>
<dbReference type="AlphaFoldDB" id="A0AA39NXY8"/>
<proteinExistence type="predicted"/>
<evidence type="ECO:0000313" key="2">
    <source>
        <dbReference type="EMBL" id="KAK0473796.1"/>
    </source>
</evidence>
<dbReference type="Proteomes" id="UP001175227">
    <property type="component" value="Unassembled WGS sequence"/>
</dbReference>
<gene>
    <name evidence="2" type="ORF">IW261DRAFT_1423474</name>
</gene>
<comment type="caution">
    <text evidence="2">The sequence shown here is derived from an EMBL/GenBank/DDBJ whole genome shotgun (WGS) entry which is preliminary data.</text>
</comment>
<dbReference type="EMBL" id="JAUEPR010000031">
    <property type="protein sequence ID" value="KAK0473796.1"/>
    <property type="molecule type" value="Genomic_DNA"/>
</dbReference>
<protein>
    <submittedName>
        <fullName evidence="2">Uncharacterized protein</fullName>
    </submittedName>
</protein>
<keyword evidence="3" id="KW-1185">Reference proteome</keyword>
<name>A0AA39NXY8_9AGAR</name>
<feature type="compositionally biased region" description="Basic and acidic residues" evidence="1">
    <location>
        <begin position="377"/>
        <end position="387"/>
    </location>
</feature>